<evidence type="ECO:0000256" key="1">
    <source>
        <dbReference type="PIRNR" id="PIRNR006386"/>
    </source>
</evidence>
<sequence length="240" mass="26873">MARKPKQPRWYFSLRSPYSWFAYRELTEHYPDVLAAVEWLPYWEPDPRTEAELAAEGVELPGVPMSRAKNFYILQDTRRVAKARGWTMTWPIDVDPVWEVAHIGYLVAADEGRGREYVDAAYLARWERGENLSDPAVVAAIARSVGLDGERVACAHDDPGWRALAREVLGRGYRDGAFGVPFFVHGFDKFWGTERVREFVAAVRGVAVAEVDGVPWRGEQIELPELVRAGGDAGHAGGCG</sequence>
<name>A0ABW0EI87_9PSEU</name>
<dbReference type="PANTHER" id="PTHR42943">
    <property type="entry name" value="GLUTATHIONE S-TRANSFERASE KAPPA"/>
    <property type="match status" value="1"/>
</dbReference>
<dbReference type="InterPro" id="IPR036249">
    <property type="entry name" value="Thioredoxin-like_sf"/>
</dbReference>
<dbReference type="InterPro" id="IPR014440">
    <property type="entry name" value="HCCAis_GSTk"/>
</dbReference>
<comment type="similarity">
    <text evidence="1">Belongs to the GST superfamily. NadH family.</text>
</comment>
<comment type="catalytic activity">
    <reaction evidence="1">
        <text>2-hydroxychromene-2-carboxylate = (3E)-4-(2-hydroxyphenyl)-2-oxobut-3-enoate</text>
        <dbReference type="Rhea" id="RHEA:27401"/>
        <dbReference type="ChEBI" id="CHEBI:59350"/>
        <dbReference type="ChEBI" id="CHEBI:59353"/>
        <dbReference type="EC" id="5.99.1.4"/>
    </reaction>
</comment>
<proteinExistence type="inferred from homology"/>
<dbReference type="SUPFAM" id="SSF52833">
    <property type="entry name" value="Thioredoxin-like"/>
    <property type="match status" value="1"/>
</dbReference>
<organism evidence="3 4">
    <name type="scientific">Actinokineospora guangxiensis</name>
    <dbReference type="NCBI Taxonomy" id="1490288"/>
    <lineage>
        <taxon>Bacteria</taxon>
        <taxon>Bacillati</taxon>
        <taxon>Actinomycetota</taxon>
        <taxon>Actinomycetes</taxon>
        <taxon>Pseudonocardiales</taxon>
        <taxon>Pseudonocardiaceae</taxon>
        <taxon>Actinokineospora</taxon>
    </lineage>
</organism>
<dbReference type="Pfam" id="PF01323">
    <property type="entry name" value="DSBA"/>
    <property type="match status" value="1"/>
</dbReference>
<dbReference type="InterPro" id="IPR001853">
    <property type="entry name" value="DSBA-like_thioredoxin_dom"/>
</dbReference>
<dbReference type="EMBL" id="JBHSKF010000002">
    <property type="protein sequence ID" value="MFC5286672.1"/>
    <property type="molecule type" value="Genomic_DNA"/>
</dbReference>
<feature type="domain" description="DSBA-like thioredoxin" evidence="2">
    <location>
        <begin position="11"/>
        <end position="202"/>
    </location>
</feature>
<evidence type="ECO:0000313" key="4">
    <source>
        <dbReference type="Proteomes" id="UP001596157"/>
    </source>
</evidence>
<dbReference type="PANTHER" id="PTHR42943:SF2">
    <property type="entry name" value="GLUTATHIONE S-TRANSFERASE KAPPA 1"/>
    <property type="match status" value="1"/>
</dbReference>
<accession>A0ABW0EI87</accession>
<protein>
    <recommendedName>
        <fullName evidence="1">2-hydroxychromene-2-carboxylate isomerase</fullName>
        <ecNumber evidence="1">5.99.1.4</ecNumber>
    </recommendedName>
</protein>
<dbReference type="EC" id="5.99.1.4" evidence="1"/>
<evidence type="ECO:0000313" key="3">
    <source>
        <dbReference type="EMBL" id="MFC5286672.1"/>
    </source>
</evidence>
<gene>
    <name evidence="3" type="ORF">ACFPM7_06380</name>
</gene>
<dbReference type="Gene3D" id="3.40.30.10">
    <property type="entry name" value="Glutaredoxin"/>
    <property type="match status" value="1"/>
</dbReference>
<keyword evidence="1 3" id="KW-0413">Isomerase</keyword>
<reference evidence="4" key="1">
    <citation type="journal article" date="2019" name="Int. J. Syst. Evol. Microbiol.">
        <title>The Global Catalogue of Microorganisms (GCM) 10K type strain sequencing project: providing services to taxonomists for standard genome sequencing and annotation.</title>
        <authorList>
            <consortium name="The Broad Institute Genomics Platform"/>
            <consortium name="The Broad Institute Genome Sequencing Center for Infectious Disease"/>
            <person name="Wu L."/>
            <person name="Ma J."/>
        </authorList>
    </citation>
    <scope>NUCLEOTIDE SEQUENCE [LARGE SCALE GENOMIC DNA]</scope>
    <source>
        <strain evidence="4">CCUG 59778</strain>
    </source>
</reference>
<dbReference type="RefSeq" id="WP_378244822.1">
    <property type="nucleotide sequence ID" value="NZ_JBHSKF010000002.1"/>
</dbReference>
<dbReference type="GO" id="GO:0016853">
    <property type="term" value="F:isomerase activity"/>
    <property type="evidence" value="ECO:0007669"/>
    <property type="project" value="UniProtKB-KW"/>
</dbReference>
<dbReference type="InterPro" id="IPR051924">
    <property type="entry name" value="GST_Kappa/NadH"/>
</dbReference>
<evidence type="ECO:0000259" key="2">
    <source>
        <dbReference type="Pfam" id="PF01323"/>
    </source>
</evidence>
<keyword evidence="4" id="KW-1185">Reference proteome</keyword>
<dbReference type="PIRSF" id="PIRSF006386">
    <property type="entry name" value="HCCAis_GSTk"/>
    <property type="match status" value="1"/>
</dbReference>
<comment type="caution">
    <text evidence="3">The sequence shown here is derived from an EMBL/GenBank/DDBJ whole genome shotgun (WGS) entry which is preliminary data.</text>
</comment>
<dbReference type="Proteomes" id="UP001596157">
    <property type="component" value="Unassembled WGS sequence"/>
</dbReference>